<protein>
    <submittedName>
        <fullName evidence="1">Histone-lysine N-methyltransferase SETMAR</fullName>
    </submittedName>
</protein>
<proteinExistence type="predicted"/>
<dbReference type="InterPro" id="IPR052709">
    <property type="entry name" value="Transposase-MT_Hybrid"/>
</dbReference>
<accession>A0A8X6VZE4</accession>
<name>A0A8X6VZE4_TRICX</name>
<dbReference type="InterPro" id="IPR036397">
    <property type="entry name" value="RNaseH_sf"/>
</dbReference>
<dbReference type="GO" id="GO:0003676">
    <property type="term" value="F:nucleic acid binding"/>
    <property type="evidence" value="ECO:0007669"/>
    <property type="project" value="InterPro"/>
</dbReference>
<dbReference type="PANTHER" id="PTHR46060:SF1">
    <property type="entry name" value="MARINER MOS1 TRANSPOSASE-LIKE PROTEIN"/>
    <property type="match status" value="1"/>
</dbReference>
<dbReference type="Gene3D" id="3.30.420.10">
    <property type="entry name" value="Ribonuclease H-like superfamily/Ribonuclease H"/>
    <property type="match status" value="1"/>
</dbReference>
<evidence type="ECO:0000313" key="1">
    <source>
        <dbReference type="EMBL" id="GFY25214.1"/>
    </source>
</evidence>
<dbReference type="Proteomes" id="UP000887159">
    <property type="component" value="Unassembled WGS sequence"/>
</dbReference>
<dbReference type="EMBL" id="BMAU01021371">
    <property type="protein sequence ID" value="GFY25214.1"/>
    <property type="molecule type" value="Genomic_DNA"/>
</dbReference>
<dbReference type="PANTHER" id="PTHR46060">
    <property type="entry name" value="MARINER MOS1 TRANSPOSASE-LIKE PROTEIN"/>
    <property type="match status" value="1"/>
</dbReference>
<organism evidence="1 2">
    <name type="scientific">Trichonephila clavipes</name>
    <name type="common">Golden silk orbweaver</name>
    <name type="synonym">Nephila clavipes</name>
    <dbReference type="NCBI Taxonomy" id="2585209"/>
    <lineage>
        <taxon>Eukaryota</taxon>
        <taxon>Metazoa</taxon>
        <taxon>Ecdysozoa</taxon>
        <taxon>Arthropoda</taxon>
        <taxon>Chelicerata</taxon>
        <taxon>Arachnida</taxon>
        <taxon>Araneae</taxon>
        <taxon>Araneomorphae</taxon>
        <taxon>Entelegynae</taxon>
        <taxon>Araneoidea</taxon>
        <taxon>Nephilidae</taxon>
        <taxon>Trichonephila</taxon>
    </lineage>
</organism>
<keyword evidence="2" id="KW-1185">Reference proteome</keyword>
<evidence type="ECO:0000313" key="2">
    <source>
        <dbReference type="Proteomes" id="UP000887159"/>
    </source>
</evidence>
<dbReference type="AlphaFoldDB" id="A0A8X6VZE4"/>
<comment type="caution">
    <text evidence="1">The sequence shown here is derived from an EMBL/GenBank/DDBJ whole genome shotgun (WGS) entry which is preliminary data.</text>
</comment>
<sequence>MIQHVKRKHPLLRNGFLLHHDNSRPHVARCVLDVSQQNDVEILPHPPYSLDRTPCDLWLFPQLKKPLRGKRFTSNKACVKAAILIKLSQNRLLQVFQKWTVRWDACITEVIPKNTKGMMTIAGVLLFYNFSHITD</sequence>
<reference evidence="1" key="1">
    <citation type="submission" date="2020-08" db="EMBL/GenBank/DDBJ databases">
        <title>Multicomponent nature underlies the extraordinary mechanical properties of spider dragline silk.</title>
        <authorList>
            <person name="Kono N."/>
            <person name="Nakamura H."/>
            <person name="Mori M."/>
            <person name="Yoshida Y."/>
            <person name="Ohtoshi R."/>
            <person name="Malay A.D."/>
            <person name="Moran D.A.P."/>
            <person name="Tomita M."/>
            <person name="Numata K."/>
            <person name="Arakawa K."/>
        </authorList>
    </citation>
    <scope>NUCLEOTIDE SEQUENCE</scope>
</reference>
<gene>
    <name evidence="1" type="primary">NCL1_13436</name>
    <name evidence="1" type="ORF">TNCV_2483351</name>
</gene>